<evidence type="ECO:0000313" key="1">
    <source>
        <dbReference type="EMBL" id="BBM36801.1"/>
    </source>
</evidence>
<sequence>MQKNKINIGKNNIGKMLLFIAILSLSGLTFGASNELENIIKDYYNNKEYDLMNMRKTDNKGGKSLNGKMKSRLSLNITQGELMTIANQIFKNETGGTVENLVDWNAGENFPSLGIGHFIWYKSSLGGPYAESFPQMVSFYRSQGIKLPRILEENTGSPWKSRSELLRKKENGDRDIIELIDFFDRTRDTQILFIFERLEDSLDKMLNASANSENVRKQFYRVANSPNGMYALIDYVNFKGEGISDTNGWGLRQVLENMRGNETGKSALIEFSDSAKYVLEKRVNNSRQHERKWLPGWFKRVDTYKTFQVR</sequence>
<dbReference type="Proteomes" id="UP000321606">
    <property type="component" value="Chromosome"/>
</dbReference>
<dbReference type="KEGG" id="lgo:JCM16774_1747"/>
<dbReference type="STRING" id="714315.GCA_000516535_01755"/>
<name>A0A510JEH1_9FUSO</name>
<organism evidence="1 2">
    <name type="scientific">Pseudoleptotrichia goodfellowii</name>
    <dbReference type="NCBI Taxonomy" id="157692"/>
    <lineage>
        <taxon>Bacteria</taxon>
        <taxon>Fusobacteriati</taxon>
        <taxon>Fusobacteriota</taxon>
        <taxon>Fusobacteriia</taxon>
        <taxon>Fusobacteriales</taxon>
        <taxon>Leptotrichiaceae</taxon>
        <taxon>Pseudoleptotrichia</taxon>
    </lineage>
</organism>
<dbReference type="AlphaFoldDB" id="A0A510JEH1"/>
<evidence type="ECO:0000313" key="2">
    <source>
        <dbReference type="Proteomes" id="UP000321606"/>
    </source>
</evidence>
<dbReference type="EMBL" id="AP019822">
    <property type="protein sequence ID" value="BBM36801.1"/>
    <property type="molecule type" value="Genomic_DNA"/>
</dbReference>
<accession>A0A510JEH1</accession>
<proteinExistence type="predicted"/>
<reference evidence="1 2" key="1">
    <citation type="submission" date="2019-07" db="EMBL/GenBank/DDBJ databases">
        <title>Complete Genome Sequence of Leptotrichia goodfellowii Strain JCM 16774.</title>
        <authorList>
            <person name="Watanabe S."/>
            <person name="Cui L."/>
        </authorList>
    </citation>
    <scope>NUCLEOTIDE SEQUENCE [LARGE SCALE GENOMIC DNA]</scope>
    <source>
        <strain evidence="1 2">JCM16774</strain>
    </source>
</reference>
<protein>
    <submittedName>
        <fullName evidence="1">Uncharacterized protein</fullName>
    </submittedName>
</protein>
<dbReference type="RefSeq" id="WP_006807048.1">
    <property type="nucleotide sequence ID" value="NZ_AP019822.1"/>
</dbReference>
<gene>
    <name evidence="1" type="ORF">JCM16774_1747</name>
</gene>